<comment type="similarity">
    <text evidence="1">Belongs to the stealth family.</text>
</comment>
<comment type="caution">
    <text evidence="12">The sequence shown here is derived from an EMBL/GenBank/DDBJ whole genome shotgun (WGS) entry which is preliminary data.</text>
</comment>
<feature type="domain" description="Stealth protein CR1 conserved region 1" evidence="9">
    <location>
        <begin position="44"/>
        <end position="65"/>
    </location>
</feature>
<keyword evidence="4" id="KW-1015">Disulfide bond</keyword>
<protein>
    <submittedName>
        <fullName evidence="12">Major facilitator superfamily protein</fullName>
    </submittedName>
</protein>
<gene>
    <name evidence="12" type="ORF">SO694_00077180</name>
</gene>
<dbReference type="Proteomes" id="UP001363151">
    <property type="component" value="Unassembled WGS sequence"/>
</dbReference>
<dbReference type="Gene3D" id="3.30.300.320">
    <property type="match status" value="1"/>
</dbReference>
<evidence type="ECO:0000256" key="6">
    <source>
        <dbReference type="SAM" id="MobiDB-lite"/>
    </source>
</evidence>
<dbReference type="Pfam" id="PF11380">
    <property type="entry name" value="Stealth_CR2"/>
    <property type="match status" value="1"/>
</dbReference>
<dbReference type="PANTHER" id="PTHR24045:SF0">
    <property type="entry name" value="N-ACETYLGLUCOSAMINE-1-PHOSPHOTRANSFERASE SUBUNITS ALPHA_BETA"/>
    <property type="match status" value="1"/>
</dbReference>
<evidence type="ECO:0000259" key="10">
    <source>
        <dbReference type="Pfam" id="PF17102"/>
    </source>
</evidence>
<feature type="domain" description="LNR" evidence="7">
    <location>
        <begin position="358"/>
        <end position="390"/>
    </location>
</feature>
<accession>A0ABR1FHR1</accession>
<keyword evidence="13" id="KW-1185">Reference proteome</keyword>
<evidence type="ECO:0000259" key="11">
    <source>
        <dbReference type="Pfam" id="PF17103"/>
    </source>
</evidence>
<evidence type="ECO:0000313" key="13">
    <source>
        <dbReference type="Proteomes" id="UP001363151"/>
    </source>
</evidence>
<dbReference type="PROSITE" id="PS00018">
    <property type="entry name" value="EF_HAND_1"/>
    <property type="match status" value="1"/>
</dbReference>
<proteinExistence type="inferred from homology"/>
<feature type="domain" description="Stealth protein CR2 conserved region 2" evidence="8">
    <location>
        <begin position="184"/>
        <end position="289"/>
    </location>
</feature>
<evidence type="ECO:0000259" key="9">
    <source>
        <dbReference type="Pfam" id="PF17101"/>
    </source>
</evidence>
<dbReference type="InterPro" id="IPR018247">
    <property type="entry name" value="EF_Hand_1_Ca_BS"/>
</dbReference>
<evidence type="ECO:0000256" key="2">
    <source>
        <dbReference type="ARBA" id="ARBA00022679"/>
    </source>
</evidence>
<keyword evidence="5" id="KW-0325">Glycoprotein</keyword>
<keyword evidence="2" id="KW-0808">Transferase</keyword>
<dbReference type="Pfam" id="PF17101">
    <property type="entry name" value="Stealth_CR1"/>
    <property type="match status" value="1"/>
</dbReference>
<dbReference type="InterPro" id="IPR021520">
    <property type="entry name" value="Stealth_CR2"/>
</dbReference>
<feature type="region of interest" description="Disordered" evidence="6">
    <location>
        <begin position="144"/>
        <end position="175"/>
    </location>
</feature>
<reference evidence="12 13" key="1">
    <citation type="submission" date="2024-03" db="EMBL/GenBank/DDBJ databases">
        <title>Aureococcus anophagefferens CCMP1851 and Kratosvirus quantuckense: Draft genome of a second virus-susceptible host strain in the model system.</title>
        <authorList>
            <person name="Chase E."/>
            <person name="Truchon A.R."/>
            <person name="Schepens W."/>
            <person name="Wilhelm S.W."/>
        </authorList>
    </citation>
    <scope>NUCLEOTIDE SEQUENCE [LARGE SCALE GENOMIC DNA]</scope>
    <source>
        <strain evidence="12 13">CCMP1851</strain>
    </source>
</reference>
<dbReference type="InterPro" id="IPR000800">
    <property type="entry name" value="Notch_dom"/>
</dbReference>
<feature type="domain" description="LNR" evidence="7">
    <location>
        <begin position="300"/>
        <end position="332"/>
    </location>
</feature>
<evidence type="ECO:0000313" key="12">
    <source>
        <dbReference type="EMBL" id="KAK7230978.1"/>
    </source>
</evidence>
<evidence type="ECO:0000256" key="4">
    <source>
        <dbReference type="ARBA" id="ARBA00023157"/>
    </source>
</evidence>
<dbReference type="InterPro" id="IPR031358">
    <property type="entry name" value="Stealth_CR1"/>
</dbReference>
<feature type="domain" description="Stealth protein CR3 conserved region 3" evidence="10">
    <location>
        <begin position="718"/>
        <end position="765"/>
    </location>
</feature>
<evidence type="ECO:0000259" key="8">
    <source>
        <dbReference type="Pfam" id="PF11380"/>
    </source>
</evidence>
<keyword evidence="3" id="KW-0677">Repeat</keyword>
<organism evidence="12 13">
    <name type="scientific">Aureococcus anophagefferens</name>
    <name type="common">Harmful bloom alga</name>
    <dbReference type="NCBI Taxonomy" id="44056"/>
    <lineage>
        <taxon>Eukaryota</taxon>
        <taxon>Sar</taxon>
        <taxon>Stramenopiles</taxon>
        <taxon>Ochrophyta</taxon>
        <taxon>Pelagophyceae</taxon>
        <taxon>Pelagomonadales</taxon>
        <taxon>Pelagomonadaceae</taxon>
        <taxon>Aureococcus</taxon>
    </lineage>
</organism>
<evidence type="ECO:0000256" key="3">
    <source>
        <dbReference type="ARBA" id="ARBA00022737"/>
    </source>
</evidence>
<dbReference type="Pfam" id="PF00066">
    <property type="entry name" value="Notch"/>
    <property type="match status" value="2"/>
</dbReference>
<dbReference type="PANTHER" id="PTHR24045">
    <property type="match status" value="1"/>
</dbReference>
<dbReference type="InterPro" id="IPR047141">
    <property type="entry name" value="Stealth"/>
</dbReference>
<sequence length="964" mass="104924">MVALHCFGGCVARSLLSGRRLECSRYSFRDNIGGRDFESDLAYEPIDVVYTWVNGSDPVWLATKAVHLAAREEAQNRRRRRRLLYGDDYPPPMDDEAYRDYLRTMDDHMRGADDFDASRYEGYDRDYDPKDYDPDAYDPYGGGDPYYGAPFEDPPAEVAPADGNGTNATGGGAPAVDESVAASRYRDSDELRYSLRSLEKYAPWVRHVYLVTDDQIPWWLDMASDRLTVVPHRKVFARTHREFLPVFSSPAIETQLHNIPGLSKRFIYFNDDVMLGAETWPSDFATLRGAPRIYLAWEVPKCNDGCNENWIGDGTCDVACNVSACDFDGPDCANGTSAVPASKKWASSGASASSPKKHRCATGCPSTWLGDGSCDKKCDSRACAYDAGDCGGPARFENDLPGGDPGEPVVLRVGDPAAYANLSASLSNCTVDAATLEDAPALVGEALVLTETKVLVLILDGEAAEAHFPPRNGTNSSNATSWSAVVRATCDGVRPTELRLNFTLLDARRPPPPEAPNATATNASARPLVAARCDAAHFGAGVAVVRVNRTWTARLPLPRDVAVSDVVARFTASVTAAPANGTAATVEAPLVRVLTNDSSIGANRSVDAVLALPGKALWRRLANDSKARDLAAAVAAWRRRRDSSPLVVAGLVELVVEATGAVVACASFALETRDAGAVDDDGPRRGRRLLLDTYGESLVRVNRLYNAEFGTKVRKVPAHMPHMIDRDVVGAIQKKYAEPWRETASHRFRSGRDVQYAFAYFHYVMGTFDAAAPDLDELWRVEIDADGSGALDGNEVLTLAAMALGKEPDDAYVDEIYACASSERVGAALRRWWRRLPSPRFATAAADRGDRWADPGRGGAPLDSIRARRTKFICVNDNVDDMTPELAALFRDFFASYYPRRSQFELPPGARNRHLRLEAYERDALKDRLAAGLAVALAAWGAAAALRRRTTAGAGEDEGKGKAE</sequence>
<evidence type="ECO:0000256" key="5">
    <source>
        <dbReference type="ARBA" id="ARBA00023180"/>
    </source>
</evidence>
<evidence type="ECO:0000256" key="1">
    <source>
        <dbReference type="ARBA" id="ARBA00007583"/>
    </source>
</evidence>
<dbReference type="Pfam" id="PF17103">
    <property type="entry name" value="Stealth_CR4"/>
    <property type="match status" value="1"/>
</dbReference>
<dbReference type="EMBL" id="JBBJCI010000421">
    <property type="protein sequence ID" value="KAK7230978.1"/>
    <property type="molecule type" value="Genomic_DNA"/>
</dbReference>
<feature type="domain" description="Stealth protein CR4 conserved region 4" evidence="11">
    <location>
        <begin position="863"/>
        <end position="914"/>
    </location>
</feature>
<dbReference type="Pfam" id="PF17102">
    <property type="entry name" value="Stealth_CR3"/>
    <property type="match status" value="1"/>
</dbReference>
<evidence type="ECO:0000259" key="7">
    <source>
        <dbReference type="Pfam" id="PF00066"/>
    </source>
</evidence>
<name>A0ABR1FHR1_AURAN</name>
<dbReference type="InterPro" id="IPR031357">
    <property type="entry name" value="Stealth_CR3"/>
</dbReference>
<dbReference type="InterPro" id="IPR031356">
    <property type="entry name" value="Stealth_CR4"/>
</dbReference>